<evidence type="ECO:0000313" key="1">
    <source>
        <dbReference type="Ensembl" id="ENSJJAP00000023617.1"/>
    </source>
</evidence>
<reference evidence="1" key="1">
    <citation type="submission" date="2025-08" db="UniProtKB">
        <authorList>
            <consortium name="Ensembl"/>
        </authorList>
    </citation>
    <scope>IDENTIFICATION</scope>
</reference>
<name>A0A8C5LDN0_JACJA</name>
<sequence>MSCRSCPHSCSALGRKIAALYRSITSKSLKEHIFPPLIDMLIYFNFYKAPFLVDLKKPELKIAHTVNFYLRPEPGVLLGIWHTVPSCRGEEAKGKDHCWYKAALQDGNPIVVYLHGSAEHRSVTVVATNAAKVLEEKGCPVDAIVLEAPFTNMWVESINYPLLKLYEIARNAYRNKDRVKMVIFPPGFHHNLLCQSPLLLRSVR</sequence>
<accession>A0A8C5LDN0</accession>
<protein>
    <submittedName>
        <fullName evidence="1">Uncharacterized protein</fullName>
    </submittedName>
</protein>
<dbReference type="GeneTree" id="ENSGT00940000161597"/>
<evidence type="ECO:0000313" key="2">
    <source>
        <dbReference type="Proteomes" id="UP000694385"/>
    </source>
</evidence>
<dbReference type="Proteomes" id="UP000694385">
    <property type="component" value="Unassembled WGS sequence"/>
</dbReference>
<dbReference type="Ensembl" id="ENSJJAT00000030194.1">
    <property type="protein sequence ID" value="ENSJJAP00000023617.1"/>
    <property type="gene ID" value="ENSJJAG00000023335.1"/>
</dbReference>
<proteinExistence type="predicted"/>
<organism evidence="1 2">
    <name type="scientific">Jaculus jaculus</name>
    <name type="common">Lesser Egyptian jerboa</name>
    <dbReference type="NCBI Taxonomy" id="51337"/>
    <lineage>
        <taxon>Eukaryota</taxon>
        <taxon>Metazoa</taxon>
        <taxon>Chordata</taxon>
        <taxon>Craniata</taxon>
        <taxon>Vertebrata</taxon>
        <taxon>Euteleostomi</taxon>
        <taxon>Mammalia</taxon>
        <taxon>Eutheria</taxon>
        <taxon>Euarchontoglires</taxon>
        <taxon>Glires</taxon>
        <taxon>Rodentia</taxon>
        <taxon>Myomorpha</taxon>
        <taxon>Dipodoidea</taxon>
        <taxon>Dipodidae</taxon>
        <taxon>Dipodinae</taxon>
        <taxon>Jaculus</taxon>
    </lineage>
</organism>
<reference evidence="1" key="2">
    <citation type="submission" date="2025-09" db="UniProtKB">
        <authorList>
            <consortium name="Ensembl"/>
        </authorList>
    </citation>
    <scope>IDENTIFICATION</scope>
</reference>
<keyword evidence="2" id="KW-1185">Reference proteome</keyword>
<dbReference type="OMA" id="YRSITSK"/>
<dbReference type="AlphaFoldDB" id="A0A8C5LDN0"/>